<keyword evidence="4" id="KW-0009">Actin-binding</keyword>
<keyword evidence="3" id="KW-0514">Muscle protein</keyword>
<dbReference type="SUPFAM" id="SSF57997">
    <property type="entry name" value="Tropomyosin"/>
    <property type="match status" value="1"/>
</dbReference>
<evidence type="ECO:0000256" key="5">
    <source>
        <dbReference type="ARBA" id="ARBA00047081"/>
    </source>
</evidence>
<reference evidence="9 10" key="1">
    <citation type="submission" date="2018-03" db="EMBL/GenBank/DDBJ databases">
        <title>Draft genome sequence of Rohu Carp (Labeo rohita).</title>
        <authorList>
            <person name="Das P."/>
            <person name="Kushwaha B."/>
            <person name="Joshi C.G."/>
            <person name="Kumar D."/>
            <person name="Nagpure N.S."/>
            <person name="Sahoo L."/>
            <person name="Das S.P."/>
            <person name="Bit A."/>
            <person name="Patnaik S."/>
            <person name="Meher P.K."/>
            <person name="Jayasankar P."/>
            <person name="Koringa P.G."/>
            <person name="Patel N.V."/>
            <person name="Hinsu A.T."/>
            <person name="Kumar R."/>
            <person name="Pandey M."/>
            <person name="Agarwal S."/>
            <person name="Srivastava S."/>
            <person name="Singh M."/>
            <person name="Iquebal M.A."/>
            <person name="Jaiswal S."/>
            <person name="Angadi U.B."/>
            <person name="Kumar N."/>
            <person name="Raza M."/>
            <person name="Shah T.M."/>
            <person name="Rai A."/>
            <person name="Jena J.K."/>
        </authorList>
    </citation>
    <scope>NUCLEOTIDE SEQUENCE [LARGE SCALE GENOMIC DNA]</scope>
    <source>
        <strain evidence="9">DASCIFA01</strain>
        <tissue evidence="9">Testis</tissue>
    </source>
</reference>
<dbReference type="SMART" id="SM01204">
    <property type="entry name" value="FIST_C"/>
    <property type="match status" value="1"/>
</dbReference>
<dbReference type="PRINTS" id="PR00194">
    <property type="entry name" value="TROPOMYOSIN"/>
</dbReference>
<dbReference type="Pfam" id="PF00261">
    <property type="entry name" value="Tropomyosin"/>
    <property type="match status" value="1"/>
</dbReference>
<dbReference type="PROSITE" id="PS00326">
    <property type="entry name" value="TROPOMYOSIN"/>
    <property type="match status" value="1"/>
</dbReference>
<dbReference type="EMBL" id="QBIY01013458">
    <property type="protein sequence ID" value="RXN04124.1"/>
    <property type="molecule type" value="Genomic_DNA"/>
</dbReference>
<name>A0A498LC85_LABRO</name>
<dbReference type="FunFam" id="1.20.5.170:FF:000001">
    <property type="entry name" value="Tropomyosin alpha-1 chain isoform 1"/>
    <property type="match status" value="1"/>
</dbReference>
<dbReference type="STRING" id="84645.A0A498LC85"/>
<evidence type="ECO:0000313" key="9">
    <source>
        <dbReference type="EMBL" id="RXN04124.1"/>
    </source>
</evidence>
<gene>
    <name evidence="9" type="ORF">ROHU_034125</name>
</gene>
<evidence type="ECO:0000259" key="8">
    <source>
        <dbReference type="SMART" id="SM01204"/>
    </source>
</evidence>
<dbReference type="FunFam" id="1.20.5.170:FF:000005">
    <property type="entry name" value="Tropomyosin alpha-1 chain"/>
    <property type="match status" value="1"/>
</dbReference>
<evidence type="ECO:0000313" key="10">
    <source>
        <dbReference type="Proteomes" id="UP000290572"/>
    </source>
</evidence>
<feature type="domain" description="FIST C-domain" evidence="8">
    <location>
        <begin position="489"/>
        <end position="621"/>
    </location>
</feature>
<dbReference type="Pfam" id="PF10442">
    <property type="entry name" value="FIST_C"/>
    <property type="match status" value="1"/>
</dbReference>
<dbReference type="InterPro" id="IPR000533">
    <property type="entry name" value="Tropomyosin"/>
</dbReference>
<dbReference type="Proteomes" id="UP000290572">
    <property type="component" value="Unassembled WGS sequence"/>
</dbReference>
<dbReference type="GO" id="GO:0003779">
    <property type="term" value="F:actin binding"/>
    <property type="evidence" value="ECO:0007669"/>
    <property type="project" value="UniProtKB-KW"/>
</dbReference>
<evidence type="ECO:0000256" key="2">
    <source>
        <dbReference type="ARBA" id="ARBA00023054"/>
    </source>
</evidence>
<comment type="similarity">
    <text evidence="1 6">Belongs to the tropomyosin family.</text>
</comment>
<dbReference type="Gene3D" id="1.20.5.170">
    <property type="match status" value="2"/>
</dbReference>
<organism evidence="9 10">
    <name type="scientific">Labeo rohita</name>
    <name type="common">Indian major carp</name>
    <name type="synonym">Cyprinus rohita</name>
    <dbReference type="NCBI Taxonomy" id="84645"/>
    <lineage>
        <taxon>Eukaryota</taxon>
        <taxon>Metazoa</taxon>
        <taxon>Chordata</taxon>
        <taxon>Craniata</taxon>
        <taxon>Vertebrata</taxon>
        <taxon>Euteleostomi</taxon>
        <taxon>Actinopterygii</taxon>
        <taxon>Neopterygii</taxon>
        <taxon>Teleostei</taxon>
        <taxon>Ostariophysi</taxon>
        <taxon>Cypriniformes</taxon>
        <taxon>Cyprinidae</taxon>
        <taxon>Labeoninae</taxon>
        <taxon>Labeonini</taxon>
        <taxon>Labeo</taxon>
    </lineage>
</organism>
<dbReference type="Gene3D" id="1.20.5.340">
    <property type="match status" value="1"/>
</dbReference>
<feature type="coiled-coil region" evidence="7">
    <location>
        <begin position="12"/>
        <end position="249"/>
    </location>
</feature>
<sequence>MIFLPKNTFTTIVQLEDDLVALQKKLKATEDELDKYSEALKDAQEKLELAEKKATDAEGDVASLNRRIQLVEEELDRAQERLATALQKLEEAEKAADESERGMKVIENRALKDEEKMELQEIQLKEAKHIAEEADRKYEEVARKLVIVEGELERTEERAELNESKCSELEEELKTVTNNMKSLEAQAEKYSAKEDKYEEEIKVLTDKLKEAETRAEFAERSVAKLEKTIDDLEDELYAQKLKYKAISEELDHALNDMTSIRVKCEKKICVKMEGDAASPNILGESKAGYILSNVAEVVERILTFVPTKNLFRIARLWRNCARRVLRTQQKLTWLSASGSSMSVEHALIRTMAEDLEKIYLLPQTALIMVDAENFNWPSGYRHKKARKSEESDVGRLKHLLPSTCDVVGVVAPGIVVTPSGSPSSPPEEHEEGEAGFSLLFPAMEGVTIRPFHFCKKSLNESTMEEAGLINNPDLKVVLLFDYETWKAGGGSFLNKLLEPLSQNNVLIVGGQVDRAFSSYTTCCSPGSFGVVGLTFSGSKIQGASVLVDQDVSTPKAAEATIQRLKAANIPERNTMGFMFACVGRGHNSYNNLRNVEASAFRKIFSNIPLLGFFGNGEIGCDRIVKENYTLSETDADGLQHSFTTVMSLVHFG</sequence>
<comment type="subunit">
    <text evidence="5">Homodimer. Heterodimer of an alpha (TPM1, TPM3 or TPM4) and a beta (TPM2) chain.</text>
</comment>
<keyword evidence="2 7" id="KW-0175">Coiled coil</keyword>
<keyword evidence="10" id="KW-1185">Reference proteome</keyword>
<evidence type="ECO:0000256" key="4">
    <source>
        <dbReference type="ARBA" id="ARBA00023203"/>
    </source>
</evidence>
<accession>A0A498LC85</accession>
<keyword evidence="11" id="KW-1267">Proteomics identification</keyword>
<dbReference type="InterPro" id="IPR019494">
    <property type="entry name" value="FIST_C"/>
</dbReference>
<dbReference type="CDD" id="cd22097">
    <property type="entry name" value="F-box_FBXO22"/>
    <property type="match status" value="1"/>
</dbReference>
<evidence type="ECO:0000256" key="6">
    <source>
        <dbReference type="RuleBase" id="RU004515"/>
    </source>
</evidence>
<proteinExistence type="evidence at protein level"/>
<dbReference type="AlphaFoldDB" id="A0A498LC85"/>
<dbReference type="PANTHER" id="PTHR19269">
    <property type="entry name" value="TROPOMYOSIN"/>
    <property type="match status" value="1"/>
</dbReference>
<comment type="caution">
    <text evidence="9">The sequence shown here is derived from an EMBL/GenBank/DDBJ whole genome shotgun (WGS) entry which is preliminary data.</text>
</comment>
<evidence type="ECO:0000256" key="3">
    <source>
        <dbReference type="ARBA" id="ARBA00023179"/>
    </source>
</evidence>
<evidence type="ECO:0000256" key="7">
    <source>
        <dbReference type="SAM" id="Coils"/>
    </source>
</evidence>
<protein>
    <submittedName>
        <fullName evidence="9">F-box only 22-like protein</fullName>
    </submittedName>
</protein>
<evidence type="ECO:0007829" key="11">
    <source>
        <dbReference type="PeptideAtlas" id="A0A498LC85"/>
    </source>
</evidence>
<dbReference type="FunFam" id="1.20.5.340:FF:000032">
    <property type="entry name" value="Tropomyosin alpha-1 chain"/>
    <property type="match status" value="1"/>
</dbReference>
<evidence type="ECO:0000256" key="1">
    <source>
        <dbReference type="ARBA" id="ARBA00009036"/>
    </source>
</evidence>